<dbReference type="AlphaFoldDB" id="A0A1G5WT49"/>
<feature type="domain" description="Integrase catalytic" evidence="1">
    <location>
        <begin position="1"/>
        <end position="106"/>
    </location>
</feature>
<dbReference type="GO" id="GO:0015074">
    <property type="term" value="P:DNA integration"/>
    <property type="evidence" value="ECO:0007669"/>
    <property type="project" value="InterPro"/>
</dbReference>
<keyword evidence="3" id="KW-1185">Reference proteome</keyword>
<dbReference type="STRING" id="209880.SAMN02910343_01554"/>
<dbReference type="PROSITE" id="PS50994">
    <property type="entry name" value="INTEGRASE"/>
    <property type="match status" value="1"/>
</dbReference>
<name>A0A1G5WT49_9FIRM</name>
<gene>
    <name evidence="2" type="ORF">SAMN02910343_01554</name>
</gene>
<evidence type="ECO:0000313" key="3">
    <source>
        <dbReference type="Proteomes" id="UP000199689"/>
    </source>
</evidence>
<evidence type="ECO:0000259" key="1">
    <source>
        <dbReference type="PROSITE" id="PS50994"/>
    </source>
</evidence>
<dbReference type="Proteomes" id="UP000199689">
    <property type="component" value="Unassembled WGS sequence"/>
</dbReference>
<dbReference type="SUPFAM" id="SSF53098">
    <property type="entry name" value="Ribonuclease H-like"/>
    <property type="match status" value="1"/>
</dbReference>
<protein>
    <submittedName>
        <fullName evidence="2">Integrase core domain-containing protein</fullName>
    </submittedName>
</protein>
<reference evidence="2 3" key="1">
    <citation type="submission" date="2016-10" db="EMBL/GenBank/DDBJ databases">
        <authorList>
            <person name="de Groot N.N."/>
        </authorList>
    </citation>
    <scope>NUCLEOTIDE SEQUENCE [LARGE SCALE GENOMIC DNA]</scope>
    <source>
        <strain evidence="2 3">DSM 15230</strain>
    </source>
</reference>
<dbReference type="EMBL" id="FMXA01000029">
    <property type="protein sequence ID" value="SDA60697.1"/>
    <property type="molecule type" value="Genomic_DNA"/>
</dbReference>
<dbReference type="InterPro" id="IPR001584">
    <property type="entry name" value="Integrase_cat-core"/>
</dbReference>
<dbReference type="Gene3D" id="3.30.420.10">
    <property type="entry name" value="Ribonuclease H-like superfamily/Ribonuclease H"/>
    <property type="match status" value="1"/>
</dbReference>
<dbReference type="InterPro" id="IPR036397">
    <property type="entry name" value="RNaseH_sf"/>
</dbReference>
<proteinExistence type="predicted"/>
<sequence length="113" mass="13823">MQTDNGPEFTKRFTKASLDEDFTLFERKLKELGIKHKKIRPFTPRHNGKVERSHRKDNERFYATHCFFSFEDFSRQLKRYNYRDYNCFPMRPLGWKSPKDTLHDFIKYGVTYV</sequence>
<dbReference type="InterPro" id="IPR012337">
    <property type="entry name" value="RNaseH-like_sf"/>
</dbReference>
<evidence type="ECO:0000313" key="2">
    <source>
        <dbReference type="EMBL" id="SDA60697.1"/>
    </source>
</evidence>
<accession>A0A1G5WT49</accession>
<dbReference type="Pfam" id="PF13683">
    <property type="entry name" value="rve_3"/>
    <property type="match status" value="1"/>
</dbReference>
<dbReference type="GO" id="GO:0003676">
    <property type="term" value="F:nucleic acid binding"/>
    <property type="evidence" value="ECO:0007669"/>
    <property type="project" value="InterPro"/>
</dbReference>
<organism evidence="2 3">
    <name type="scientific">Allisonella histaminiformans</name>
    <dbReference type="NCBI Taxonomy" id="209880"/>
    <lineage>
        <taxon>Bacteria</taxon>
        <taxon>Bacillati</taxon>
        <taxon>Bacillota</taxon>
        <taxon>Negativicutes</taxon>
        <taxon>Veillonellales</taxon>
        <taxon>Veillonellaceae</taxon>
        <taxon>Allisonella</taxon>
    </lineage>
</organism>